<keyword evidence="7" id="KW-1185">Reference proteome</keyword>
<evidence type="ECO:0000259" key="5">
    <source>
        <dbReference type="Pfam" id="PF03466"/>
    </source>
</evidence>
<comment type="similarity">
    <text evidence="1">Belongs to the LysR transcriptional regulatory family.</text>
</comment>
<protein>
    <submittedName>
        <fullName evidence="6">LysR family transcriptional regulator</fullName>
    </submittedName>
</protein>
<keyword evidence="4" id="KW-0804">Transcription</keyword>
<evidence type="ECO:0000313" key="7">
    <source>
        <dbReference type="Proteomes" id="UP001500604"/>
    </source>
</evidence>
<keyword evidence="3" id="KW-0238">DNA-binding</keyword>
<dbReference type="InterPro" id="IPR005119">
    <property type="entry name" value="LysR_subst-bd"/>
</dbReference>
<comment type="caution">
    <text evidence="6">The sequence shown here is derived from an EMBL/GenBank/DDBJ whole genome shotgun (WGS) entry which is preliminary data.</text>
</comment>
<dbReference type="CDD" id="cd08420">
    <property type="entry name" value="PBP2_CysL_like"/>
    <property type="match status" value="1"/>
</dbReference>
<gene>
    <name evidence="6" type="ORF">GCM10023116_26680</name>
</gene>
<evidence type="ECO:0000256" key="2">
    <source>
        <dbReference type="ARBA" id="ARBA00023015"/>
    </source>
</evidence>
<accession>A0ABP8V2Q9</accession>
<evidence type="ECO:0000313" key="6">
    <source>
        <dbReference type="EMBL" id="GAA4650385.1"/>
    </source>
</evidence>
<dbReference type="Gene3D" id="3.40.190.290">
    <property type="match status" value="1"/>
</dbReference>
<dbReference type="PANTHER" id="PTHR30126">
    <property type="entry name" value="HTH-TYPE TRANSCRIPTIONAL REGULATOR"/>
    <property type="match status" value="1"/>
</dbReference>
<organism evidence="6 7">
    <name type="scientific">Kistimonas scapharcae</name>
    <dbReference type="NCBI Taxonomy" id="1036133"/>
    <lineage>
        <taxon>Bacteria</taxon>
        <taxon>Pseudomonadati</taxon>
        <taxon>Pseudomonadota</taxon>
        <taxon>Gammaproteobacteria</taxon>
        <taxon>Oceanospirillales</taxon>
        <taxon>Endozoicomonadaceae</taxon>
        <taxon>Kistimonas</taxon>
    </lineage>
</organism>
<evidence type="ECO:0000256" key="3">
    <source>
        <dbReference type="ARBA" id="ARBA00023125"/>
    </source>
</evidence>
<dbReference type="SUPFAM" id="SSF53850">
    <property type="entry name" value="Periplasmic binding protein-like II"/>
    <property type="match status" value="1"/>
</dbReference>
<name>A0ABP8V2Q9_9GAMM</name>
<proteinExistence type="inferred from homology"/>
<feature type="domain" description="LysR substrate-binding" evidence="5">
    <location>
        <begin position="57"/>
        <end position="258"/>
    </location>
</feature>
<dbReference type="Pfam" id="PF03466">
    <property type="entry name" value="LysR_substrate"/>
    <property type="match status" value="1"/>
</dbReference>
<keyword evidence="2" id="KW-0805">Transcription regulation</keyword>
<sequence length="261" mass="29444">MALGELEKQLGFLFDRQQGHRMVMNERGRVLLPMANEVLTRSAEIEQHFTGKTDYMEGTLKVNASSTIGNNLMPSLIGHYNRDFPGIQISLSIDNTGIIAERLLSFEIDIGFVEGICLHPDIETIEWRKDELLIIAGANHPLAGRQDLQLRDLENESWILREDGSGTRSLFDELIASRLGSPRIGMSLNRSEALKQAVRAGLGVACLSRLAAEIDLRRGDLVVLPVSDLVLERYFYIAIHRKKFRGRMLQHFIDYIQASKD</sequence>
<reference evidence="7" key="1">
    <citation type="journal article" date="2019" name="Int. J. Syst. Evol. Microbiol.">
        <title>The Global Catalogue of Microorganisms (GCM) 10K type strain sequencing project: providing services to taxonomists for standard genome sequencing and annotation.</title>
        <authorList>
            <consortium name="The Broad Institute Genomics Platform"/>
            <consortium name="The Broad Institute Genome Sequencing Center for Infectious Disease"/>
            <person name="Wu L."/>
            <person name="Ma J."/>
        </authorList>
    </citation>
    <scope>NUCLEOTIDE SEQUENCE [LARGE SCALE GENOMIC DNA]</scope>
    <source>
        <strain evidence="7">JCM 17805</strain>
    </source>
</reference>
<dbReference type="PANTHER" id="PTHR30126:SF94">
    <property type="entry name" value="LYSR FAMILY TRANSCRIPTIONAL REGULATOR"/>
    <property type="match status" value="1"/>
</dbReference>
<dbReference type="EMBL" id="BAABFL010000391">
    <property type="protein sequence ID" value="GAA4650385.1"/>
    <property type="molecule type" value="Genomic_DNA"/>
</dbReference>
<evidence type="ECO:0000256" key="4">
    <source>
        <dbReference type="ARBA" id="ARBA00023163"/>
    </source>
</evidence>
<dbReference type="Proteomes" id="UP001500604">
    <property type="component" value="Unassembled WGS sequence"/>
</dbReference>
<evidence type="ECO:0000256" key="1">
    <source>
        <dbReference type="ARBA" id="ARBA00009437"/>
    </source>
</evidence>